<proteinExistence type="predicted"/>
<dbReference type="GO" id="GO:0016491">
    <property type="term" value="F:oxidoreductase activity"/>
    <property type="evidence" value="ECO:0007669"/>
    <property type="project" value="InterPro"/>
</dbReference>
<dbReference type="OrthoDB" id="276546at2759"/>
<dbReference type="InterPro" id="IPR013785">
    <property type="entry name" value="Aldolase_TIM"/>
</dbReference>
<dbReference type="PANTHER" id="PTHR22893:SF91">
    <property type="entry name" value="NADPH DEHYDROGENASE 2-RELATED"/>
    <property type="match status" value="1"/>
</dbReference>
<evidence type="ECO:0000259" key="1">
    <source>
        <dbReference type="Pfam" id="PF00724"/>
    </source>
</evidence>
<feature type="domain" description="NADH:flavin oxidoreductase/NADH oxidase N-terminal" evidence="1">
    <location>
        <begin position="9"/>
        <end position="95"/>
    </location>
</feature>
<dbReference type="Gene3D" id="3.20.20.70">
    <property type="entry name" value="Aldolase class I"/>
    <property type="match status" value="1"/>
</dbReference>
<dbReference type="InParanoid" id="A0A2H3E8R4"/>
<dbReference type="OMA" id="VFFGVPW"/>
<gene>
    <name evidence="2" type="ORF">ARMGADRAFT_1070311</name>
</gene>
<dbReference type="AlphaFoldDB" id="A0A2H3E8R4"/>
<organism evidence="2 3">
    <name type="scientific">Armillaria gallica</name>
    <name type="common">Bulbous honey fungus</name>
    <name type="synonym">Armillaria bulbosa</name>
    <dbReference type="NCBI Taxonomy" id="47427"/>
    <lineage>
        <taxon>Eukaryota</taxon>
        <taxon>Fungi</taxon>
        <taxon>Dikarya</taxon>
        <taxon>Basidiomycota</taxon>
        <taxon>Agaricomycotina</taxon>
        <taxon>Agaricomycetes</taxon>
        <taxon>Agaricomycetidae</taxon>
        <taxon>Agaricales</taxon>
        <taxon>Marasmiineae</taxon>
        <taxon>Physalacriaceae</taxon>
        <taxon>Armillaria</taxon>
    </lineage>
</organism>
<dbReference type="GO" id="GO:0010181">
    <property type="term" value="F:FMN binding"/>
    <property type="evidence" value="ECO:0007669"/>
    <property type="project" value="InterPro"/>
</dbReference>
<dbReference type="InterPro" id="IPR001155">
    <property type="entry name" value="OxRdtase_FMN_N"/>
</dbReference>
<accession>A0A2H3E8R4</accession>
<dbReference type="Pfam" id="PF00724">
    <property type="entry name" value="Oxidored_FMN"/>
    <property type="match status" value="2"/>
</dbReference>
<dbReference type="EMBL" id="KZ293644">
    <property type="protein sequence ID" value="PBL03820.1"/>
    <property type="molecule type" value="Genomic_DNA"/>
</dbReference>
<dbReference type="Proteomes" id="UP000217790">
    <property type="component" value="Unassembled WGS sequence"/>
</dbReference>
<dbReference type="PANTHER" id="PTHR22893">
    <property type="entry name" value="NADH OXIDOREDUCTASE-RELATED"/>
    <property type="match status" value="1"/>
</dbReference>
<evidence type="ECO:0000313" key="3">
    <source>
        <dbReference type="Proteomes" id="UP000217790"/>
    </source>
</evidence>
<dbReference type="InterPro" id="IPR045247">
    <property type="entry name" value="Oye-like"/>
</dbReference>
<dbReference type="STRING" id="47427.A0A2H3E8R4"/>
<keyword evidence="3" id="KW-1185">Reference proteome</keyword>
<reference evidence="3" key="1">
    <citation type="journal article" date="2017" name="Nat. Ecol. Evol.">
        <title>Genome expansion and lineage-specific genetic innovations in the forest pathogenic fungi Armillaria.</title>
        <authorList>
            <person name="Sipos G."/>
            <person name="Prasanna A.N."/>
            <person name="Walter M.C."/>
            <person name="O'Connor E."/>
            <person name="Balint B."/>
            <person name="Krizsan K."/>
            <person name="Kiss B."/>
            <person name="Hess J."/>
            <person name="Varga T."/>
            <person name="Slot J."/>
            <person name="Riley R."/>
            <person name="Boka B."/>
            <person name="Rigling D."/>
            <person name="Barry K."/>
            <person name="Lee J."/>
            <person name="Mihaltcheva S."/>
            <person name="LaButti K."/>
            <person name="Lipzen A."/>
            <person name="Waldron R."/>
            <person name="Moloney N.M."/>
            <person name="Sperisen C."/>
            <person name="Kredics L."/>
            <person name="Vagvoelgyi C."/>
            <person name="Patrignani A."/>
            <person name="Fitzpatrick D."/>
            <person name="Nagy I."/>
            <person name="Doyle S."/>
            <person name="Anderson J.B."/>
            <person name="Grigoriev I.V."/>
            <person name="Gueldener U."/>
            <person name="Muensterkoetter M."/>
            <person name="Nagy L.G."/>
        </authorList>
    </citation>
    <scope>NUCLEOTIDE SEQUENCE [LARGE SCALE GENOMIC DNA]</scope>
    <source>
        <strain evidence="3">Ar21-2</strain>
    </source>
</reference>
<sequence length="318" mass="34631">MSDPQLDTLFQPLQLRSITLKNRVFMSSMTHNVLLARAAGGAGLIIADGILISQQGTKWHNAPGIWSKDQIAGWKKVADAVHAEGSIIYAQVSTGAPGCVTPTAIENPREIIAVFKQAAINAKNAGFDGVEIHAANGYLIPQFLDRTSSHRTDEWGGRIENRSQFGLDVLKTAIEVWSTDRVGIKLNPTGGYNDVRMPLEETLQTFSYFSSEVDKLKIAYVTLVRYAEFLDPIIDGSHHAVKHDVISTYAPLLKNALVFGNAAFTGEEAARYVPEGKLAGVFFGVPWIALPDFARLLQDGKPLDGTLDFTTCMALEGT</sequence>
<protein>
    <submittedName>
        <fullName evidence="2">FMN-linked oxidoreductase</fullName>
    </submittedName>
</protein>
<name>A0A2H3E8R4_ARMGA</name>
<feature type="domain" description="NADH:flavin oxidoreductase/NADH oxidase N-terminal" evidence="1">
    <location>
        <begin position="109"/>
        <end position="303"/>
    </location>
</feature>
<dbReference type="SUPFAM" id="SSF51395">
    <property type="entry name" value="FMN-linked oxidoreductases"/>
    <property type="match status" value="1"/>
</dbReference>
<evidence type="ECO:0000313" key="2">
    <source>
        <dbReference type="EMBL" id="PBL03820.1"/>
    </source>
</evidence>